<keyword evidence="5" id="KW-0067">ATP-binding</keyword>
<dbReference type="GO" id="GO:0016787">
    <property type="term" value="F:hydrolase activity"/>
    <property type="evidence" value="ECO:0007669"/>
    <property type="project" value="UniProtKB-KW"/>
</dbReference>
<evidence type="ECO:0000256" key="7">
    <source>
        <dbReference type="ARBA" id="ARBA00023204"/>
    </source>
</evidence>
<organism evidence="11 12">
    <name type="scientific">Candidatus Woesebacteria bacterium GW2011_GWA1_39_21</name>
    <dbReference type="NCBI Taxonomy" id="1618550"/>
    <lineage>
        <taxon>Bacteria</taxon>
        <taxon>Candidatus Woeseibacteriota</taxon>
    </lineage>
</organism>
<sequence>MKLSNPVSRLPKIGPVYLKRLEKLGIAKISDLLTHPPSRYLDYRKTKPIAKLRIGDIASVKAKLNFIRNQYTKSGKVMQLAEIEDTSGKMKIIWFNQPYLMMSLKRKIEYWFAGKIEFFGSDKAFIAPDYELGAGSIHTGRLIPIYPETYGVSSKWLRTKIAFALQVSKPEIVDFIPVTDLQKYSLMDYEAAIHKLHFPENEDEYLNAKKRLAFNELLTLTIRSTYRKERWKENIALYKIKVNSSQIDTFIKNLPFMLTLSQEKSVKEILTDLTKETPMNRLLEGDVGSGKTVVAAIGIFATFLAGYQSIVMAPTQILANQHFETLNKLFEKYKIRVKLITSNTKKGDLGKTDVFVGTHALIHRIIDSEQVGIIVIDEQHRFGVEQRTHLIKQSGSGNKIPHVLTMTATPIPRTVALTIYGDLDLSLLTELPVGRKPVTTWIVPSKKRSPAYDWIKKQIKNEHIQVFNICPLIEESEAETLKSVRAVVAEFESLKKIFKGYRVDILHGRMKPAEKDLAIKRFKEGKSDILVSTPVVEVGIDIANATIMIVEAAERFGLAQLHQLRGRVGRGSKKSYCLLLPTKYDRYVSKRLAALKSHNSGFELAEIDLKIRGPGEIFGTAQHGFYELKNASWEDTKLIKLAKGYADRIIVNRSKYKKLLNHVLGEEIGLN</sequence>
<evidence type="ECO:0000313" key="12">
    <source>
        <dbReference type="Proteomes" id="UP000034246"/>
    </source>
</evidence>
<dbReference type="AlphaFoldDB" id="A0A0G0N976"/>
<protein>
    <recommendedName>
        <fullName evidence="8">Probable DNA 3'-5' helicase RecG</fullName>
    </recommendedName>
</protein>
<dbReference type="Gene3D" id="2.40.50.140">
    <property type="entry name" value="Nucleic acid-binding proteins"/>
    <property type="match status" value="1"/>
</dbReference>
<keyword evidence="6" id="KW-0238">DNA-binding</keyword>
<evidence type="ECO:0000256" key="5">
    <source>
        <dbReference type="ARBA" id="ARBA00022840"/>
    </source>
</evidence>
<evidence type="ECO:0000256" key="4">
    <source>
        <dbReference type="ARBA" id="ARBA00022806"/>
    </source>
</evidence>
<dbReference type="InterPro" id="IPR012340">
    <property type="entry name" value="NA-bd_OB-fold"/>
</dbReference>
<keyword evidence="4 11" id="KW-0347">Helicase</keyword>
<name>A0A0G0N976_9BACT</name>
<dbReference type="STRING" id="1618550.UT39_C0001G0073"/>
<comment type="caution">
    <text evidence="11">The sequence shown here is derived from an EMBL/GenBank/DDBJ whole genome shotgun (WGS) entry which is preliminary data.</text>
</comment>
<dbReference type="EMBL" id="LBWP01000001">
    <property type="protein sequence ID" value="KKR12018.1"/>
    <property type="molecule type" value="Genomic_DNA"/>
</dbReference>
<accession>A0A0G0N976</accession>
<dbReference type="GO" id="GO:0003677">
    <property type="term" value="F:DNA binding"/>
    <property type="evidence" value="ECO:0007669"/>
    <property type="project" value="UniProtKB-KW"/>
</dbReference>
<keyword evidence="2" id="KW-0227">DNA damage</keyword>
<evidence type="ECO:0000256" key="6">
    <source>
        <dbReference type="ARBA" id="ARBA00023125"/>
    </source>
</evidence>
<dbReference type="GO" id="GO:0003678">
    <property type="term" value="F:DNA helicase activity"/>
    <property type="evidence" value="ECO:0007669"/>
    <property type="project" value="TreeGrafter"/>
</dbReference>
<evidence type="ECO:0000256" key="3">
    <source>
        <dbReference type="ARBA" id="ARBA00022801"/>
    </source>
</evidence>
<dbReference type="SUPFAM" id="SSF50249">
    <property type="entry name" value="Nucleic acid-binding proteins"/>
    <property type="match status" value="1"/>
</dbReference>
<dbReference type="InterPro" id="IPR027417">
    <property type="entry name" value="P-loop_NTPase"/>
</dbReference>
<dbReference type="Gene3D" id="3.40.50.300">
    <property type="entry name" value="P-loop containing nucleotide triphosphate hydrolases"/>
    <property type="match status" value="2"/>
</dbReference>
<dbReference type="PATRIC" id="fig|1618550.3.peg.78"/>
<dbReference type="InterPro" id="IPR001650">
    <property type="entry name" value="Helicase_C-like"/>
</dbReference>
<dbReference type="Proteomes" id="UP000034246">
    <property type="component" value="Unassembled WGS sequence"/>
</dbReference>
<evidence type="ECO:0000256" key="8">
    <source>
        <dbReference type="ARBA" id="ARBA00049819"/>
    </source>
</evidence>
<dbReference type="Pfam" id="PF17191">
    <property type="entry name" value="RecG_wedge"/>
    <property type="match status" value="1"/>
</dbReference>
<keyword evidence="3" id="KW-0378">Hydrolase</keyword>
<dbReference type="PROSITE" id="PS51192">
    <property type="entry name" value="HELICASE_ATP_BIND_1"/>
    <property type="match status" value="1"/>
</dbReference>
<dbReference type="InterPro" id="IPR014001">
    <property type="entry name" value="Helicase_ATP-bd"/>
</dbReference>
<keyword evidence="1" id="KW-0547">Nucleotide-binding</keyword>
<dbReference type="NCBIfam" id="NF008168">
    <property type="entry name" value="PRK10917.2-2"/>
    <property type="match status" value="1"/>
</dbReference>
<gene>
    <name evidence="11" type="ORF">UT39_C0001G0073</name>
</gene>
<dbReference type="InterPro" id="IPR047112">
    <property type="entry name" value="RecG/Mfd"/>
</dbReference>
<dbReference type="PROSITE" id="PS51194">
    <property type="entry name" value="HELICASE_CTER"/>
    <property type="match status" value="1"/>
</dbReference>
<dbReference type="SMART" id="SM00487">
    <property type="entry name" value="DEXDc"/>
    <property type="match status" value="1"/>
</dbReference>
<reference evidence="11 12" key="1">
    <citation type="journal article" date="2015" name="Nature">
        <title>rRNA introns, odd ribosomes, and small enigmatic genomes across a large radiation of phyla.</title>
        <authorList>
            <person name="Brown C.T."/>
            <person name="Hug L.A."/>
            <person name="Thomas B.C."/>
            <person name="Sharon I."/>
            <person name="Castelle C.J."/>
            <person name="Singh A."/>
            <person name="Wilkins M.J."/>
            <person name="Williams K.H."/>
            <person name="Banfield J.F."/>
        </authorList>
    </citation>
    <scope>NUCLEOTIDE SEQUENCE [LARGE SCALE GENOMIC DNA]</scope>
</reference>
<evidence type="ECO:0000256" key="2">
    <source>
        <dbReference type="ARBA" id="ARBA00022763"/>
    </source>
</evidence>
<dbReference type="SMART" id="SM00490">
    <property type="entry name" value="HELICc"/>
    <property type="match status" value="1"/>
</dbReference>
<keyword evidence="7" id="KW-0234">DNA repair</keyword>
<dbReference type="GO" id="GO:0006281">
    <property type="term" value="P:DNA repair"/>
    <property type="evidence" value="ECO:0007669"/>
    <property type="project" value="UniProtKB-KW"/>
</dbReference>
<evidence type="ECO:0000259" key="10">
    <source>
        <dbReference type="PROSITE" id="PS51194"/>
    </source>
</evidence>
<dbReference type="PANTHER" id="PTHR47964:SF1">
    <property type="entry name" value="ATP-DEPENDENT DNA HELICASE HOMOLOG RECG, CHLOROPLASTIC"/>
    <property type="match status" value="1"/>
</dbReference>
<evidence type="ECO:0000313" key="11">
    <source>
        <dbReference type="EMBL" id="KKR12018.1"/>
    </source>
</evidence>
<dbReference type="GO" id="GO:0005524">
    <property type="term" value="F:ATP binding"/>
    <property type="evidence" value="ECO:0007669"/>
    <property type="project" value="UniProtKB-KW"/>
</dbReference>
<evidence type="ECO:0000259" key="9">
    <source>
        <dbReference type="PROSITE" id="PS51192"/>
    </source>
</evidence>
<dbReference type="Pfam" id="PF00270">
    <property type="entry name" value="DEAD"/>
    <property type="match status" value="1"/>
</dbReference>
<evidence type="ECO:0000256" key="1">
    <source>
        <dbReference type="ARBA" id="ARBA00022741"/>
    </source>
</evidence>
<dbReference type="Pfam" id="PF00271">
    <property type="entry name" value="Helicase_C"/>
    <property type="match status" value="1"/>
</dbReference>
<dbReference type="InterPro" id="IPR033454">
    <property type="entry name" value="RecG_wedge"/>
</dbReference>
<feature type="domain" description="Helicase C-terminal" evidence="10">
    <location>
        <begin position="447"/>
        <end position="615"/>
    </location>
</feature>
<dbReference type="SUPFAM" id="SSF52540">
    <property type="entry name" value="P-loop containing nucleoside triphosphate hydrolases"/>
    <property type="match status" value="2"/>
</dbReference>
<feature type="domain" description="Helicase ATP-binding" evidence="9">
    <location>
        <begin position="272"/>
        <end position="428"/>
    </location>
</feature>
<dbReference type="Pfam" id="PF19833">
    <property type="entry name" value="RecG_dom3_C"/>
    <property type="match status" value="1"/>
</dbReference>
<dbReference type="InterPro" id="IPR045562">
    <property type="entry name" value="RecG_dom3_C"/>
</dbReference>
<dbReference type="PANTHER" id="PTHR47964">
    <property type="entry name" value="ATP-DEPENDENT DNA HELICASE HOMOLOG RECG, CHLOROPLASTIC"/>
    <property type="match status" value="1"/>
</dbReference>
<proteinExistence type="predicted"/>
<dbReference type="InterPro" id="IPR011545">
    <property type="entry name" value="DEAD/DEAH_box_helicase_dom"/>
</dbReference>